<accession>A0ABR8RYS5</accession>
<keyword evidence="2" id="KW-0347">Helicase</keyword>
<evidence type="ECO:0000259" key="1">
    <source>
        <dbReference type="Pfam" id="PF13625"/>
    </source>
</evidence>
<evidence type="ECO:0000313" key="2">
    <source>
        <dbReference type="EMBL" id="MBD7956378.1"/>
    </source>
</evidence>
<gene>
    <name evidence="2" type="ORF">H9651_01860</name>
</gene>
<dbReference type="EMBL" id="JACSQP010000001">
    <property type="protein sequence ID" value="MBD7956378.1"/>
    <property type="molecule type" value="Genomic_DNA"/>
</dbReference>
<keyword evidence="2" id="KW-0547">Nucleotide-binding</keyword>
<feature type="domain" description="Helicase XPB/Ssl2 N-terminal" evidence="1">
    <location>
        <begin position="307"/>
        <end position="430"/>
    </location>
</feature>
<dbReference type="RefSeq" id="WP_191717386.1">
    <property type="nucleotide sequence ID" value="NZ_JACSQP010000001.1"/>
</dbReference>
<evidence type="ECO:0000313" key="3">
    <source>
        <dbReference type="Proteomes" id="UP000648352"/>
    </source>
</evidence>
<comment type="caution">
    <text evidence="2">The sequence shown here is derived from an EMBL/GenBank/DDBJ whole genome shotgun (WGS) entry which is preliminary data.</text>
</comment>
<proteinExistence type="predicted"/>
<dbReference type="Pfam" id="PF13625">
    <property type="entry name" value="Helicase_C_3"/>
    <property type="match status" value="1"/>
</dbReference>
<dbReference type="InterPro" id="IPR032830">
    <property type="entry name" value="XPB/Ssl2_N"/>
</dbReference>
<sequence>MPHPADSRALATWLATQDDAALAALLAERGISPTVSWHDFFDAAEALQDTPALTRALAVLPRPLADALLAAGDGEVPEPARAALTARALVAPDGTVYRTVADTVAALPPAAPPATASAGEPESDAAAAERAFTAAATLADILQLALASPLTRIGSGALGATERRRLMEAGIVDDPATADQLVALSEAAGLTAPTDKEWLVTRAGLAWLQAGTVDRWGEVARRLRDALPAALRSADGGWIDPAEWASAYPFDPSWPPHAERWRALMHRWALIGSDGSSAPWTRALAAGGDIDLSEMRALLPSEVDRVFLQNDLTAIAPGPLAPNLDMRLRTMAVRESRAQASSYRFTSESIGAAITGGETAETLREFLTSLSLTGLPQPLAYEIERTAARHGLIRVIDDPASTHTLVRSDDPAVIDTLAVDQALRPLGFVRDAQGLASRSSADTVFWMLADARYPVGMQDAAGHSRTVMRHRLASEPAPEPENRYAPLLTRLRTAQGSDSDAAWLGRELEQAVRAKAVIVVTVRLPDGSTRDFTLEASGMGGGRLRGRDRAADVERTLPVTSIEAVHPVA</sequence>
<reference evidence="2 3" key="1">
    <citation type="submission" date="2020-08" db="EMBL/GenBank/DDBJ databases">
        <title>A Genomic Blueprint of the Chicken Gut Microbiome.</title>
        <authorList>
            <person name="Gilroy R."/>
            <person name="Ravi A."/>
            <person name="Getino M."/>
            <person name="Pursley I."/>
            <person name="Horton D.L."/>
            <person name="Alikhan N.-F."/>
            <person name="Baker D."/>
            <person name="Gharbi K."/>
            <person name="Hall N."/>
            <person name="Watson M."/>
            <person name="Adriaenssens E.M."/>
            <person name="Foster-Nyarko E."/>
            <person name="Jarju S."/>
            <person name="Secka A."/>
            <person name="Antonio M."/>
            <person name="Oren A."/>
            <person name="Chaudhuri R."/>
            <person name="La Ragione R.M."/>
            <person name="Hildebrand F."/>
            <person name="Pallen M.J."/>
        </authorList>
    </citation>
    <scope>NUCLEOTIDE SEQUENCE [LARGE SCALE GENOMIC DNA]</scope>
    <source>
        <strain evidence="2 3">Sa4CUA7</strain>
    </source>
</reference>
<dbReference type="Proteomes" id="UP000648352">
    <property type="component" value="Unassembled WGS sequence"/>
</dbReference>
<dbReference type="GO" id="GO:0004386">
    <property type="term" value="F:helicase activity"/>
    <property type="evidence" value="ECO:0007669"/>
    <property type="project" value="UniProtKB-KW"/>
</dbReference>
<keyword evidence="3" id="KW-1185">Reference proteome</keyword>
<organism evidence="2 3">
    <name type="scientific">Microbacterium pullorum</name>
    <dbReference type="NCBI Taxonomy" id="2762236"/>
    <lineage>
        <taxon>Bacteria</taxon>
        <taxon>Bacillati</taxon>
        <taxon>Actinomycetota</taxon>
        <taxon>Actinomycetes</taxon>
        <taxon>Micrococcales</taxon>
        <taxon>Microbacteriaceae</taxon>
        <taxon>Microbacterium</taxon>
    </lineage>
</organism>
<name>A0ABR8RYS5_9MICO</name>
<keyword evidence="2" id="KW-0067">ATP-binding</keyword>
<keyword evidence="2" id="KW-0378">Hydrolase</keyword>
<protein>
    <submittedName>
        <fullName evidence="2">Helicase-associated domain-containing protein</fullName>
    </submittedName>
</protein>